<keyword evidence="3" id="KW-1185">Reference proteome</keyword>
<protein>
    <submittedName>
        <fullName evidence="2">Uncharacterized protein</fullName>
    </submittedName>
</protein>
<dbReference type="AlphaFoldDB" id="A0A4Y9ZP85"/>
<accession>A0A4Y9ZP85</accession>
<evidence type="ECO:0000256" key="1">
    <source>
        <dbReference type="SAM" id="MobiDB-lite"/>
    </source>
</evidence>
<reference evidence="2 3" key="1">
    <citation type="submission" date="2019-02" db="EMBL/GenBank/DDBJ databases">
        <title>Genome sequencing of the rare red list fungi Hericium alpestre (H. flagellum).</title>
        <authorList>
            <person name="Buettner E."/>
            <person name="Kellner H."/>
        </authorList>
    </citation>
    <scope>NUCLEOTIDE SEQUENCE [LARGE SCALE GENOMIC DNA]</scope>
    <source>
        <strain evidence="2 3">DSM 108284</strain>
    </source>
</reference>
<evidence type="ECO:0000313" key="3">
    <source>
        <dbReference type="Proteomes" id="UP000298061"/>
    </source>
</evidence>
<sequence length="174" mass="19853">MCPFATIIEPIHKNATLSQKTHTPQKHSPILSITAAIRRSIPPPLVRLRTIKLGLPQPLIHLVVPLAQPPAERAAPADVRRVRLHLRAEVRRAVRARVQHGQRVQQREHVQRQRLPAVLRLEHVPDDAARDLKLFVNRIKNKEKRTHGERRGAAEAHEEAEDEELRHVLREAAA</sequence>
<feature type="region of interest" description="Disordered" evidence="1">
    <location>
        <begin position="142"/>
        <end position="174"/>
    </location>
</feature>
<comment type="caution">
    <text evidence="2">The sequence shown here is derived from an EMBL/GenBank/DDBJ whole genome shotgun (WGS) entry which is preliminary data.</text>
</comment>
<proteinExistence type="predicted"/>
<organism evidence="2 3">
    <name type="scientific">Hericium alpestre</name>
    <dbReference type="NCBI Taxonomy" id="135208"/>
    <lineage>
        <taxon>Eukaryota</taxon>
        <taxon>Fungi</taxon>
        <taxon>Dikarya</taxon>
        <taxon>Basidiomycota</taxon>
        <taxon>Agaricomycotina</taxon>
        <taxon>Agaricomycetes</taxon>
        <taxon>Russulales</taxon>
        <taxon>Hericiaceae</taxon>
        <taxon>Hericium</taxon>
    </lineage>
</organism>
<evidence type="ECO:0000313" key="2">
    <source>
        <dbReference type="EMBL" id="TFY75328.1"/>
    </source>
</evidence>
<dbReference type="EMBL" id="SFCI01001621">
    <property type="protein sequence ID" value="TFY75328.1"/>
    <property type="molecule type" value="Genomic_DNA"/>
</dbReference>
<dbReference type="Proteomes" id="UP000298061">
    <property type="component" value="Unassembled WGS sequence"/>
</dbReference>
<feature type="compositionally biased region" description="Basic and acidic residues" evidence="1">
    <location>
        <begin position="164"/>
        <end position="174"/>
    </location>
</feature>
<gene>
    <name evidence="2" type="ORF">EWM64_g8684</name>
</gene>
<name>A0A4Y9ZP85_9AGAM</name>